<feature type="compositionally biased region" description="Pro residues" evidence="2">
    <location>
        <begin position="344"/>
        <end position="356"/>
    </location>
</feature>
<name>A0A8C5BS06_GADMO</name>
<feature type="compositionally biased region" description="Basic and acidic residues" evidence="2">
    <location>
        <begin position="86"/>
        <end position="98"/>
    </location>
</feature>
<proteinExistence type="predicted"/>
<feature type="region of interest" description="Disordered" evidence="2">
    <location>
        <begin position="170"/>
        <end position="203"/>
    </location>
</feature>
<feature type="region of interest" description="Disordered" evidence="2">
    <location>
        <begin position="271"/>
        <end position="295"/>
    </location>
</feature>
<keyword evidence="4" id="KW-1185">Reference proteome</keyword>
<dbReference type="PANTHER" id="PTHR14388:SF5">
    <property type="entry name" value="SH2 DOMAIN-CONTAINING PROTEIN 4A"/>
    <property type="match status" value="1"/>
</dbReference>
<feature type="region of interest" description="Disordered" evidence="2">
    <location>
        <begin position="86"/>
        <end position="106"/>
    </location>
</feature>
<dbReference type="GeneTree" id="ENSGT00940000157357"/>
<accession>A0A8C5BS06</accession>
<dbReference type="GO" id="GO:0005737">
    <property type="term" value="C:cytoplasm"/>
    <property type="evidence" value="ECO:0007669"/>
    <property type="project" value="TreeGrafter"/>
</dbReference>
<reference evidence="3" key="1">
    <citation type="submission" date="2025-08" db="UniProtKB">
        <authorList>
            <consortium name="Ensembl"/>
        </authorList>
    </citation>
    <scope>IDENTIFICATION</scope>
</reference>
<dbReference type="Ensembl" id="ENSGMOT00000066644.1">
    <property type="protein sequence ID" value="ENSGMOP00000051031.1"/>
    <property type="gene ID" value="ENSGMOG00000032118.1"/>
</dbReference>
<evidence type="ECO:0000313" key="3">
    <source>
        <dbReference type="Ensembl" id="ENSGMOP00000051031.1"/>
    </source>
</evidence>
<organism evidence="3 4">
    <name type="scientific">Gadus morhua</name>
    <name type="common">Atlantic cod</name>
    <dbReference type="NCBI Taxonomy" id="8049"/>
    <lineage>
        <taxon>Eukaryota</taxon>
        <taxon>Metazoa</taxon>
        <taxon>Chordata</taxon>
        <taxon>Craniata</taxon>
        <taxon>Vertebrata</taxon>
        <taxon>Euteleostomi</taxon>
        <taxon>Actinopterygii</taxon>
        <taxon>Neopterygii</taxon>
        <taxon>Teleostei</taxon>
        <taxon>Neoteleostei</taxon>
        <taxon>Acanthomorphata</taxon>
        <taxon>Zeiogadaria</taxon>
        <taxon>Gadariae</taxon>
        <taxon>Gadiformes</taxon>
        <taxon>Gadoidei</taxon>
        <taxon>Gadidae</taxon>
        <taxon>Gadus</taxon>
    </lineage>
</organism>
<keyword evidence="1" id="KW-0727">SH2 domain</keyword>
<dbReference type="AlphaFoldDB" id="A0A8C5BS06"/>
<feature type="region of interest" description="Disordered" evidence="2">
    <location>
        <begin position="325"/>
        <end position="356"/>
    </location>
</feature>
<reference evidence="3" key="2">
    <citation type="submission" date="2025-09" db="UniProtKB">
        <authorList>
            <consortium name="Ensembl"/>
        </authorList>
    </citation>
    <scope>IDENTIFICATION</scope>
</reference>
<evidence type="ECO:0000313" key="4">
    <source>
        <dbReference type="Proteomes" id="UP000694546"/>
    </source>
</evidence>
<feature type="compositionally biased region" description="Pro residues" evidence="2">
    <location>
        <begin position="282"/>
        <end position="295"/>
    </location>
</feature>
<dbReference type="Proteomes" id="UP000694546">
    <property type="component" value="Chromosome 7"/>
</dbReference>
<protein>
    <submittedName>
        <fullName evidence="3">Zgc:100829</fullName>
    </submittedName>
</protein>
<evidence type="ECO:0000256" key="1">
    <source>
        <dbReference type="ARBA" id="ARBA00022999"/>
    </source>
</evidence>
<sequence>MCVCHYVYLFECMCHTRFTRKTARLVGYPGLCSTRGRTPGERRPDATMLQQILKDMYIDPDVLDALGEDQKKTLFLKMRQEQVRRWKEREEKAERDGGPGEPLRIRPKRANAKSVTWQLGRDGDIAVIVIGEVDEFKTSKIICSGLGEKKVPVLYNSARESGAGLKSNLVQRSTTEPATKENLPPKAQHTATPSATECSKEVSALPPLQVSLSERVSPSAVEKPELNPGGAPGDSPPPPGTTVFHPATRTGVITVRPASMLAALGAARTGRAKVASGAPQADPEPPTPTRTPTPTPTYLAAAVAAAADLPVPTAAPRACYQLLKPQRATPTQEPSRREGTCCDPAPPPPPPPPPPLELTFALEEPLEKPSKTFKHAQKLSQIFKTSTCIKNALLL</sequence>
<feature type="region of interest" description="Disordered" evidence="2">
    <location>
        <begin position="216"/>
        <end position="246"/>
    </location>
</feature>
<dbReference type="PANTHER" id="PTHR14388">
    <property type="entry name" value="T CELL-SPECIFIC ADAPTER PROTEIN TSAD"/>
    <property type="match status" value="1"/>
</dbReference>
<evidence type="ECO:0000256" key="2">
    <source>
        <dbReference type="SAM" id="MobiDB-lite"/>
    </source>
</evidence>